<evidence type="ECO:0008006" key="2">
    <source>
        <dbReference type="Google" id="ProtNLM"/>
    </source>
</evidence>
<dbReference type="EMBL" id="HBGN01014843">
    <property type="protein sequence ID" value="CAD9327092.1"/>
    <property type="molecule type" value="Transcribed_RNA"/>
</dbReference>
<sequence>MRTCPCFGNWKYALRVCEHCIADDELTGRIRQCGFCGTVACDEDCVEMVECTDLEDWNQAGCLECRSMESFREMDLFRSFAPSVESKCTRVCVECLESVTPWKDFSFKCRRFHCHRRIVPSDIVEMKKQRRSMSSPLAVLPDDSLDSILRFCDSVDLIRVYQTSSTLCRSAERVAQLIVKETRHLFPKGPVRYFSNEGNFETSKVCYNLPFRDCYSRVIAKDAHLHPLRVPEDAPTWVSLVHHLERLAECSYYFSLQNLNTAARFLRRGGNLTFTKCCSNPQRKGVHGSQLFGGKGGSGEGDRSLFAVSNFAMSSGKHRIVCRGYFPEAISGNIPGSASIGLVYKTESTSRIVPWFHQVSFSLMRIIGNIEIVLGIELDIENKSLHMFNISYEKKALPLTESWKLQDINGSLFWAAELGQDAALDEEIQLSIRQCSDSEWDSLHRFRGIPERFRGLPSHRISELHM</sequence>
<proteinExistence type="predicted"/>
<reference evidence="1" key="1">
    <citation type="submission" date="2021-01" db="EMBL/GenBank/DDBJ databases">
        <authorList>
            <person name="Corre E."/>
            <person name="Pelletier E."/>
            <person name="Niang G."/>
            <person name="Scheremetjew M."/>
            <person name="Finn R."/>
            <person name="Kale V."/>
            <person name="Holt S."/>
            <person name="Cochrane G."/>
            <person name="Meng A."/>
            <person name="Brown T."/>
            <person name="Cohen L."/>
        </authorList>
    </citation>
    <scope>NUCLEOTIDE SEQUENCE</scope>
    <source>
        <strain evidence="1">Pop2</strain>
    </source>
</reference>
<evidence type="ECO:0000313" key="1">
    <source>
        <dbReference type="EMBL" id="CAD9327092.1"/>
    </source>
</evidence>
<protein>
    <recommendedName>
        <fullName evidence="2">F-box domain-containing protein</fullName>
    </recommendedName>
</protein>
<organism evidence="1">
    <name type="scientific">Ditylum brightwellii</name>
    <dbReference type="NCBI Taxonomy" id="49249"/>
    <lineage>
        <taxon>Eukaryota</taxon>
        <taxon>Sar</taxon>
        <taxon>Stramenopiles</taxon>
        <taxon>Ochrophyta</taxon>
        <taxon>Bacillariophyta</taxon>
        <taxon>Mediophyceae</taxon>
        <taxon>Lithodesmiophycidae</taxon>
        <taxon>Lithodesmiales</taxon>
        <taxon>Lithodesmiaceae</taxon>
        <taxon>Ditylum</taxon>
    </lineage>
</organism>
<name>A0A7S1Z2W7_9STRA</name>
<accession>A0A7S1Z2W7</accession>
<dbReference type="AlphaFoldDB" id="A0A7S1Z2W7"/>
<gene>
    <name evidence="1" type="ORF">DBRI1063_LOCUS9500</name>
</gene>